<dbReference type="GO" id="GO:0005737">
    <property type="term" value="C:cytoplasm"/>
    <property type="evidence" value="ECO:0007669"/>
    <property type="project" value="UniProtKB-SubCell"/>
</dbReference>
<keyword evidence="4" id="KW-0677">Repeat</keyword>
<feature type="compositionally biased region" description="Polar residues" evidence="5">
    <location>
        <begin position="588"/>
        <end position="603"/>
    </location>
</feature>
<sequence>MEKFDSEDGQLFIKNIANFIRTHEKALANAIQLRRQSAKNAQSTSSFSSTSASLASALSFGAFKFTSQHIRPAKLTLTPHHLFYLLSRFEELAVSVGPMNVRLENIQTETLPSYVSFLNKPQRSRTDRDSIHSVSSVHSALSSMSAVWSSLGWHSKDSSKSEKAKAALEADLKYLYSAFTKIPCLRLAPDNRARLIRGYEEFPFDTAVPLHSFKNLSSLEVVDIDFRSFFGWDRLAEQLRSLTIKRANLEDPADLLTGIVLDDMDKRRRRSSKAQPSPVLDWSASASSRRSESVSVPGSPINDLLSGASASPQASPMMRVRSEGAKAPTRTGSSSPTRPTSAKSRHARGASARIRRTGSGSSYSSENNNVGRNGSSSNLLSDFLPSSKWRFLRHLGLPDNSLTSLPAASLAPVADTLQSVDLSSNLFNEVPESLASLVSLRAVNLSHCMIESLHSLSHNPLPAITALNLRGNRLRSLAGIERLPSLERLDLRDNNLSDPTELARLTSLPEIREIWVSGNPFVKTHSGYRIVIFNLFRRTPGYFEDILIDGSGPGYAERKQLVDRVAEPPAAPVVRRASPDIGEVISKPSGSQSGTTATKPTTHSQRERQRAILPPDNAEPARIDRKKKRQPETGTPSLGSHSPCDTTGGLTTVMPPVPPIPPDAEFRLPLTQPFICSLADRQGCVGDNKSQFSVCNSQKLTKPGGHPGLSAQTIRRVSSLEPTVLNFDVDGNLYPRKLGAIKSGVGTGWFAVLGDRPWEKGQNDLPVQCTNPELLIPTPPGIQTNCLTRTNNRAILSGGPA</sequence>
<evidence type="ECO:0000313" key="7">
    <source>
        <dbReference type="Proteomes" id="UP000319663"/>
    </source>
</evidence>
<dbReference type="Pfam" id="PF00560">
    <property type="entry name" value="LRR_1"/>
    <property type="match status" value="1"/>
</dbReference>
<accession>A0A507R485</accession>
<feature type="region of interest" description="Disordered" evidence="5">
    <location>
        <begin position="267"/>
        <end position="377"/>
    </location>
</feature>
<dbReference type="Proteomes" id="UP000319663">
    <property type="component" value="Unassembled WGS sequence"/>
</dbReference>
<comment type="subcellular location">
    <subcellularLocation>
        <location evidence="1">Cytoplasm</location>
    </subcellularLocation>
</comment>
<dbReference type="PANTHER" id="PTHR15454">
    <property type="entry name" value="NISCHARIN RELATED"/>
    <property type="match status" value="1"/>
</dbReference>
<feature type="compositionally biased region" description="Low complexity" evidence="5">
    <location>
        <begin position="358"/>
        <end position="377"/>
    </location>
</feature>
<evidence type="ECO:0000256" key="1">
    <source>
        <dbReference type="ARBA" id="ARBA00004496"/>
    </source>
</evidence>
<keyword evidence="3" id="KW-0433">Leucine-rich repeat</keyword>
<evidence type="ECO:0000256" key="5">
    <source>
        <dbReference type="SAM" id="MobiDB-lite"/>
    </source>
</evidence>
<dbReference type="AlphaFoldDB" id="A0A507R485"/>
<dbReference type="InterPro" id="IPR001611">
    <property type="entry name" value="Leu-rich_rpt"/>
</dbReference>
<dbReference type="STRING" id="5098.A0A507R485"/>
<protein>
    <submittedName>
        <fullName evidence="6">Uncharacterized protein</fullName>
    </submittedName>
</protein>
<name>A0A507R485_MONPU</name>
<dbReference type="InterPro" id="IPR032675">
    <property type="entry name" value="LRR_dom_sf"/>
</dbReference>
<feature type="compositionally biased region" description="Polar residues" evidence="5">
    <location>
        <begin position="632"/>
        <end position="650"/>
    </location>
</feature>
<proteinExistence type="predicted"/>
<comment type="caution">
    <text evidence="6">The sequence shown here is derived from an EMBL/GenBank/DDBJ whole genome shotgun (WGS) entry which is preliminary data.</text>
</comment>
<feature type="compositionally biased region" description="Low complexity" evidence="5">
    <location>
        <begin position="283"/>
        <end position="300"/>
    </location>
</feature>
<feature type="compositionally biased region" description="Basic residues" evidence="5">
    <location>
        <begin position="343"/>
        <end position="356"/>
    </location>
</feature>
<organism evidence="6 7">
    <name type="scientific">Monascus purpureus</name>
    <name type="common">Red mold</name>
    <name type="synonym">Monascus anka</name>
    <dbReference type="NCBI Taxonomy" id="5098"/>
    <lineage>
        <taxon>Eukaryota</taxon>
        <taxon>Fungi</taxon>
        <taxon>Dikarya</taxon>
        <taxon>Ascomycota</taxon>
        <taxon>Pezizomycotina</taxon>
        <taxon>Eurotiomycetes</taxon>
        <taxon>Eurotiomycetidae</taxon>
        <taxon>Eurotiales</taxon>
        <taxon>Aspergillaceae</taxon>
        <taxon>Monascus</taxon>
    </lineage>
</organism>
<feature type="compositionally biased region" description="Low complexity" evidence="5">
    <location>
        <begin position="328"/>
        <end position="341"/>
    </location>
</feature>
<keyword evidence="2" id="KW-0963">Cytoplasm</keyword>
<dbReference type="EMBL" id="VIFY01000020">
    <property type="protein sequence ID" value="TQB75419.1"/>
    <property type="molecule type" value="Genomic_DNA"/>
</dbReference>
<evidence type="ECO:0000256" key="2">
    <source>
        <dbReference type="ARBA" id="ARBA00022490"/>
    </source>
</evidence>
<evidence type="ECO:0000256" key="4">
    <source>
        <dbReference type="ARBA" id="ARBA00022737"/>
    </source>
</evidence>
<evidence type="ECO:0000313" key="6">
    <source>
        <dbReference type="EMBL" id="TQB75419.1"/>
    </source>
</evidence>
<keyword evidence="7" id="KW-1185">Reference proteome</keyword>
<dbReference type="PANTHER" id="PTHR15454:SF69">
    <property type="entry name" value="SERINE_THREONINE-PROTEIN KINASE 11-INTERACTING PROTEIN"/>
    <property type="match status" value="1"/>
</dbReference>
<dbReference type="FunFam" id="3.80.10.10:FF:000273">
    <property type="entry name" value="Leucine Rich Repeat domain protein"/>
    <property type="match status" value="1"/>
</dbReference>
<dbReference type="SUPFAM" id="SSF52058">
    <property type="entry name" value="L domain-like"/>
    <property type="match status" value="1"/>
</dbReference>
<evidence type="ECO:0000256" key="3">
    <source>
        <dbReference type="ARBA" id="ARBA00022614"/>
    </source>
</evidence>
<dbReference type="PROSITE" id="PS51450">
    <property type="entry name" value="LRR"/>
    <property type="match status" value="2"/>
</dbReference>
<dbReference type="Gene3D" id="3.80.10.10">
    <property type="entry name" value="Ribonuclease Inhibitor"/>
    <property type="match status" value="2"/>
</dbReference>
<gene>
    <name evidence="6" type="ORF">MPDQ_003108</name>
</gene>
<reference evidence="6 7" key="1">
    <citation type="submission" date="2019-06" db="EMBL/GenBank/DDBJ databases">
        <title>Wine fermentation using esterase from Monascus purpureus.</title>
        <authorList>
            <person name="Geng C."/>
            <person name="Zhang Y."/>
        </authorList>
    </citation>
    <scope>NUCLEOTIDE SEQUENCE [LARGE SCALE GENOMIC DNA]</scope>
    <source>
        <strain evidence="6">HQ1</strain>
    </source>
</reference>
<dbReference type="OrthoDB" id="676979at2759"/>
<feature type="region of interest" description="Disordered" evidence="5">
    <location>
        <begin position="570"/>
        <end position="663"/>
    </location>
</feature>